<protein>
    <submittedName>
        <fullName evidence="1">Uncharacterized protein</fullName>
    </submittedName>
</protein>
<name>A0A8S5P3Y0_9CAUD</name>
<accession>A0A8S5P3Y0</accession>
<reference evidence="1" key="1">
    <citation type="journal article" date="2021" name="Proc. Natl. Acad. Sci. U.S.A.">
        <title>A Catalog of Tens of Thousands of Viruses from Human Metagenomes Reveals Hidden Associations with Chronic Diseases.</title>
        <authorList>
            <person name="Tisza M.J."/>
            <person name="Buck C.B."/>
        </authorList>
    </citation>
    <scope>NUCLEOTIDE SEQUENCE</scope>
    <source>
        <strain evidence="1">Ct3yx7</strain>
    </source>
</reference>
<evidence type="ECO:0000313" key="1">
    <source>
        <dbReference type="EMBL" id="DAE01799.1"/>
    </source>
</evidence>
<sequence length="130" mass="13868">MHKSTLETHSLDGASRIVTMAERLADEEMDALKMEKPNAIPGESPAWNVAYAAGNEARRIANLQKAAADTVSMRRDELEGALSPLVSFKSIMHAAGQCSTDVDAGDVADVMDALLMNTFHRVGVPGVMGL</sequence>
<proteinExistence type="predicted"/>
<dbReference type="EMBL" id="BK015332">
    <property type="protein sequence ID" value="DAE01799.1"/>
    <property type="molecule type" value="Genomic_DNA"/>
</dbReference>
<organism evidence="1">
    <name type="scientific">Siphoviridae sp. ct3yx7</name>
    <dbReference type="NCBI Taxonomy" id="2825326"/>
    <lineage>
        <taxon>Viruses</taxon>
        <taxon>Duplodnaviria</taxon>
        <taxon>Heunggongvirae</taxon>
        <taxon>Uroviricota</taxon>
        <taxon>Caudoviricetes</taxon>
    </lineage>
</organism>